<evidence type="ECO:0000259" key="19">
    <source>
        <dbReference type="PROSITE" id="PS51194"/>
    </source>
</evidence>
<gene>
    <name evidence="16 21" type="primary">secA</name>
    <name evidence="21" type="ORF">ACFSGX_09865</name>
</gene>
<dbReference type="EMBL" id="JBHUGS010000002">
    <property type="protein sequence ID" value="MFD1951069.1"/>
    <property type="molecule type" value="Genomic_DNA"/>
</dbReference>
<evidence type="ECO:0000256" key="4">
    <source>
        <dbReference type="ARBA" id="ARBA00022448"/>
    </source>
</evidence>
<dbReference type="PRINTS" id="PR00906">
    <property type="entry name" value="SECA"/>
</dbReference>
<keyword evidence="10" id="KW-0862">Zinc</keyword>
<dbReference type="InterPro" id="IPR011116">
    <property type="entry name" value="SecA_Wing/Scaffold"/>
</dbReference>
<dbReference type="SMART" id="SM00957">
    <property type="entry name" value="SecA_DEAD"/>
    <property type="match status" value="1"/>
</dbReference>
<comment type="cofactor">
    <cofactor evidence="1">
        <name>Zn(2+)</name>
        <dbReference type="ChEBI" id="CHEBI:29105"/>
    </cofactor>
</comment>
<dbReference type="InterPro" id="IPR014018">
    <property type="entry name" value="SecA_motor_DEAD"/>
</dbReference>
<feature type="binding site" evidence="16">
    <location>
        <position position="499"/>
    </location>
    <ligand>
        <name>ATP</name>
        <dbReference type="ChEBI" id="CHEBI:30616"/>
    </ligand>
</feature>
<evidence type="ECO:0000256" key="2">
    <source>
        <dbReference type="ARBA" id="ARBA00004170"/>
    </source>
</evidence>
<dbReference type="InterPro" id="IPR036670">
    <property type="entry name" value="SecA_X-link_sf"/>
</dbReference>
<dbReference type="PANTHER" id="PTHR30612:SF0">
    <property type="entry name" value="CHLOROPLAST PROTEIN-TRANSPORTING ATPASE"/>
    <property type="match status" value="1"/>
</dbReference>
<keyword evidence="6 16" id="KW-0963">Cytoplasm</keyword>
<accession>A0ABW4TZ61</accession>
<dbReference type="Gene3D" id="3.10.450.50">
    <property type="match status" value="1"/>
</dbReference>
<dbReference type="SUPFAM" id="SSF81767">
    <property type="entry name" value="Pre-protein crosslinking domain of SecA"/>
    <property type="match status" value="1"/>
</dbReference>
<keyword evidence="11 16" id="KW-0067">ATP-binding</keyword>
<dbReference type="Gene3D" id="3.40.50.300">
    <property type="entry name" value="P-loop containing nucleotide triphosphate hydrolases"/>
    <property type="match status" value="2"/>
</dbReference>
<evidence type="ECO:0000313" key="21">
    <source>
        <dbReference type="EMBL" id="MFD1951069.1"/>
    </source>
</evidence>
<evidence type="ECO:0000256" key="5">
    <source>
        <dbReference type="ARBA" id="ARBA00022475"/>
    </source>
</evidence>
<dbReference type="CDD" id="cd18803">
    <property type="entry name" value="SF2_C_secA"/>
    <property type="match status" value="1"/>
</dbReference>
<feature type="domain" description="Helicase ATP-binding" evidence="18">
    <location>
        <begin position="89"/>
        <end position="247"/>
    </location>
</feature>
<dbReference type="Pfam" id="PF01043">
    <property type="entry name" value="SecA_PP_bind"/>
    <property type="match status" value="1"/>
</dbReference>
<dbReference type="InterPro" id="IPR027417">
    <property type="entry name" value="P-loop_NTPase"/>
</dbReference>
<comment type="caution">
    <text evidence="21">The sequence shown here is derived from an EMBL/GenBank/DDBJ whole genome shotgun (WGS) entry which is preliminary data.</text>
</comment>
<sequence>MFGGIAKAIFGSSNDRYVKSLQPTVDKIGSFEPAMQALDDEGLRNQTVLFRERLAAGETLDQILPEAFATVREAARRVLGQRHYDVQLVGGIVLHRGEIAEMRTGEGKTQMATLAVYLNALPGEGVHVVTVNDYLAARDSSWMAEIYSFLGLTTGVIVPNLSDQQRRDAYACDITYGTNNEFGFDYLRDNMKYDRGMMVQRPFKFAVVDEVDSVLIDEARTPLIISGPTDDKSELYMQVDAIVKQIAPEDYELDEKQKSVILTEDGTERMERMLEAAGLLAGDNLYDFENTQVVHHLNQAMRANVVFKRDVDYLVKDGKVIIIDEFTGRMMDGRRWSDGLHQAVEAKEGVEIEPENQTLASITFQNYFRMYPKLGGMTGTAATEAAEFYQIYKMNVVTIPTNVPVLRIDEEDEFYKNIGDKFAAIAKTIREKAEHGQPILVGTVSIEKSEMLSEFLTRDGVKHEVLNARFHEREAHIVAQAGRLRAVTIATNMAGRGTDIKLGGNLEFRMLDEHPELVEGTPEYTEVAERIAKEIEVEKAAVLAAGGLFVLGTERHESRRIDNQLRGRSGRQGDPGLSRFYLSLDDDLLRIFGPQTMFAKMLNKNLEDGEAIVSPWISKAIQTAQGKVEARNYDVRKQVVEYDDVMNDQRKVVYEQRSDIMDAETVDDIVSDMRAETVNALVADACPPNSYPEQWDAESLRTRAQDMLGVDVPIAEWFAEEGIEPDMVTERLQAATDAAMAEKVASMPVESWRGVEKSVMLQSLDHHWKEHLSTLDALRQVIHLRAYAQKTPINEYKQEAFALFEKMLVEIREDVTKVLGNARFDQAPELPEMPDFLTSHFDPLTGMDDTFDMDAGAKGYITTTLPPMQSMQPEMVEELGDDPSEWEGRVSRNAPCPCGSGRKYKHCHGAFA</sequence>
<feature type="binding site" evidence="16">
    <location>
        <begin position="105"/>
        <end position="109"/>
    </location>
    <ligand>
        <name>ATP</name>
        <dbReference type="ChEBI" id="CHEBI:30616"/>
    </ligand>
</feature>
<reference evidence="22" key="1">
    <citation type="journal article" date="2019" name="Int. J. Syst. Evol. Microbiol.">
        <title>The Global Catalogue of Microorganisms (GCM) 10K type strain sequencing project: providing services to taxonomists for standard genome sequencing and annotation.</title>
        <authorList>
            <consortium name="The Broad Institute Genomics Platform"/>
            <consortium name="The Broad Institute Genome Sequencing Center for Infectious Disease"/>
            <person name="Wu L."/>
            <person name="Ma J."/>
        </authorList>
    </citation>
    <scope>NUCLEOTIDE SEQUENCE [LARGE SCALE GENOMIC DNA]</scope>
    <source>
        <strain evidence="22">CGMCC 1.12702</strain>
    </source>
</reference>
<evidence type="ECO:0000256" key="8">
    <source>
        <dbReference type="ARBA" id="ARBA00022723"/>
    </source>
</evidence>
<keyword evidence="8" id="KW-0479">Metal-binding</keyword>
<feature type="binding site" evidence="16">
    <location>
        <position position="87"/>
    </location>
    <ligand>
        <name>ATP</name>
        <dbReference type="ChEBI" id="CHEBI:30616"/>
    </ligand>
</feature>
<evidence type="ECO:0000256" key="9">
    <source>
        <dbReference type="ARBA" id="ARBA00022741"/>
    </source>
</evidence>
<comment type="subunit">
    <text evidence="16">Monomer and homodimer. Part of the essential Sec protein translocation apparatus which comprises SecA, SecYEG and auxiliary proteins SecDF-YajC and YidC.</text>
</comment>
<dbReference type="Pfam" id="PF21090">
    <property type="entry name" value="P-loop_SecA"/>
    <property type="match status" value="1"/>
</dbReference>
<dbReference type="EC" id="7.4.2.8" evidence="16"/>
<dbReference type="Gene3D" id="1.10.3060.10">
    <property type="entry name" value="Helical scaffold and wing domains of SecA"/>
    <property type="match status" value="1"/>
</dbReference>
<dbReference type="InterPro" id="IPR044722">
    <property type="entry name" value="SecA_SF2_C"/>
</dbReference>
<comment type="catalytic activity">
    <reaction evidence="16">
        <text>ATP + H2O + cellular proteinSide 1 = ADP + phosphate + cellular proteinSide 2.</text>
        <dbReference type="EC" id="7.4.2.8"/>
    </reaction>
</comment>
<feature type="domain" description="SecA family profile" evidence="20">
    <location>
        <begin position="3"/>
        <end position="613"/>
    </location>
</feature>
<protein>
    <recommendedName>
        <fullName evidence="16 17">Protein translocase subunit SecA</fullName>
        <ecNumber evidence="16">7.4.2.8</ecNumber>
    </recommendedName>
</protein>
<dbReference type="InterPro" id="IPR036266">
    <property type="entry name" value="SecA_Wing/Scaffold_sf"/>
</dbReference>
<dbReference type="SMART" id="SM00958">
    <property type="entry name" value="SecA_PP_bind"/>
    <property type="match status" value="1"/>
</dbReference>
<proteinExistence type="inferred from homology"/>
<evidence type="ECO:0000259" key="20">
    <source>
        <dbReference type="PROSITE" id="PS51196"/>
    </source>
</evidence>
<organism evidence="21 22">
    <name type="scientific">Sphingomonas arantia</name>
    <dbReference type="NCBI Taxonomy" id="1460676"/>
    <lineage>
        <taxon>Bacteria</taxon>
        <taxon>Pseudomonadati</taxon>
        <taxon>Pseudomonadota</taxon>
        <taxon>Alphaproteobacteria</taxon>
        <taxon>Sphingomonadales</taxon>
        <taxon>Sphingomonadaceae</taxon>
        <taxon>Sphingomonas</taxon>
    </lineage>
</organism>
<dbReference type="NCBIfam" id="TIGR00963">
    <property type="entry name" value="secA"/>
    <property type="match status" value="1"/>
</dbReference>
<dbReference type="Pfam" id="PF07517">
    <property type="entry name" value="SecA_DEAD"/>
    <property type="match status" value="1"/>
</dbReference>
<keyword evidence="12 16" id="KW-0653">Protein transport</keyword>
<evidence type="ECO:0000313" key="22">
    <source>
        <dbReference type="Proteomes" id="UP001597400"/>
    </source>
</evidence>
<keyword evidence="22" id="KW-1185">Reference proteome</keyword>
<keyword evidence="13 16" id="KW-1278">Translocase</keyword>
<dbReference type="InterPro" id="IPR014001">
    <property type="entry name" value="Helicase_ATP-bd"/>
</dbReference>
<dbReference type="InterPro" id="IPR020937">
    <property type="entry name" value="SecA_CS"/>
</dbReference>
<dbReference type="PROSITE" id="PS51192">
    <property type="entry name" value="HELICASE_ATP_BIND_1"/>
    <property type="match status" value="1"/>
</dbReference>
<dbReference type="Proteomes" id="UP001597400">
    <property type="component" value="Unassembled WGS sequence"/>
</dbReference>
<evidence type="ECO:0000256" key="11">
    <source>
        <dbReference type="ARBA" id="ARBA00022840"/>
    </source>
</evidence>
<evidence type="ECO:0000256" key="14">
    <source>
        <dbReference type="ARBA" id="ARBA00023010"/>
    </source>
</evidence>
<keyword evidence="7" id="KW-0997">Cell inner membrane</keyword>
<dbReference type="Pfam" id="PF02810">
    <property type="entry name" value="SEC-C"/>
    <property type="match status" value="1"/>
</dbReference>
<keyword evidence="5 16" id="KW-1003">Cell membrane</keyword>
<evidence type="ECO:0000256" key="10">
    <source>
        <dbReference type="ARBA" id="ARBA00022833"/>
    </source>
</evidence>
<dbReference type="InterPro" id="IPR001650">
    <property type="entry name" value="Helicase_C-like"/>
</dbReference>
<keyword evidence="14 16" id="KW-0811">Translocation</keyword>
<name>A0ABW4TZ61_9SPHN</name>
<dbReference type="SUPFAM" id="SSF52540">
    <property type="entry name" value="P-loop containing nucleoside triphosphate hydrolases"/>
    <property type="match status" value="2"/>
</dbReference>
<dbReference type="CDD" id="cd17928">
    <property type="entry name" value="DEXDc_SecA"/>
    <property type="match status" value="1"/>
</dbReference>
<evidence type="ECO:0000256" key="7">
    <source>
        <dbReference type="ARBA" id="ARBA00022519"/>
    </source>
</evidence>
<comment type="similarity">
    <text evidence="3 16 17">Belongs to the SecA family.</text>
</comment>
<evidence type="ECO:0000259" key="18">
    <source>
        <dbReference type="PROSITE" id="PS51192"/>
    </source>
</evidence>
<keyword evidence="15 16" id="KW-0472">Membrane</keyword>
<dbReference type="RefSeq" id="WP_380929502.1">
    <property type="nucleotide sequence ID" value="NZ_JBHUGS010000002.1"/>
</dbReference>
<dbReference type="PROSITE" id="PS51196">
    <property type="entry name" value="SECA_MOTOR_DEAD"/>
    <property type="match status" value="1"/>
</dbReference>
<dbReference type="InterPro" id="IPR004027">
    <property type="entry name" value="SEC_C_motif"/>
</dbReference>
<dbReference type="InterPro" id="IPR011115">
    <property type="entry name" value="SecA_DEAD"/>
</dbReference>
<evidence type="ECO:0000256" key="17">
    <source>
        <dbReference type="RuleBase" id="RU003874"/>
    </source>
</evidence>
<evidence type="ECO:0000256" key="3">
    <source>
        <dbReference type="ARBA" id="ARBA00007650"/>
    </source>
</evidence>
<keyword evidence="9 16" id="KW-0547">Nucleotide-binding</keyword>
<dbReference type="SUPFAM" id="SSF81886">
    <property type="entry name" value="Helical scaffold and wing domains of SecA"/>
    <property type="match status" value="1"/>
</dbReference>
<keyword evidence="4 16" id="KW-0813">Transport</keyword>
<dbReference type="HAMAP" id="MF_01382">
    <property type="entry name" value="SecA"/>
    <property type="match status" value="1"/>
</dbReference>
<feature type="domain" description="Helicase C-terminal" evidence="19">
    <location>
        <begin position="410"/>
        <end position="621"/>
    </location>
</feature>
<comment type="subcellular location">
    <subcellularLocation>
        <location evidence="16">Cell membrane</location>
        <topology evidence="16">Peripheral membrane protein</topology>
        <orientation evidence="16">Cytoplasmic side</orientation>
    </subcellularLocation>
    <subcellularLocation>
        <location evidence="16">Cytoplasm</location>
    </subcellularLocation>
    <subcellularLocation>
        <location evidence="2">Membrane</location>
        <topology evidence="2">Peripheral membrane protein</topology>
    </subcellularLocation>
    <text evidence="16">Distribution is 50-50.</text>
</comment>
<dbReference type="PROSITE" id="PS01312">
    <property type="entry name" value="SECA"/>
    <property type="match status" value="1"/>
</dbReference>
<evidence type="ECO:0000256" key="16">
    <source>
        <dbReference type="HAMAP-Rule" id="MF_01382"/>
    </source>
</evidence>
<evidence type="ECO:0000256" key="1">
    <source>
        <dbReference type="ARBA" id="ARBA00001947"/>
    </source>
</evidence>
<evidence type="ECO:0000256" key="12">
    <source>
        <dbReference type="ARBA" id="ARBA00022927"/>
    </source>
</evidence>
<evidence type="ECO:0000256" key="13">
    <source>
        <dbReference type="ARBA" id="ARBA00022967"/>
    </source>
</evidence>
<evidence type="ECO:0000256" key="15">
    <source>
        <dbReference type="ARBA" id="ARBA00023136"/>
    </source>
</evidence>
<dbReference type="PROSITE" id="PS51194">
    <property type="entry name" value="HELICASE_CTER"/>
    <property type="match status" value="1"/>
</dbReference>
<dbReference type="NCBIfam" id="NF009538">
    <property type="entry name" value="PRK12904.1"/>
    <property type="match status" value="1"/>
</dbReference>
<dbReference type="PANTHER" id="PTHR30612">
    <property type="entry name" value="SECA INNER MEMBRANE COMPONENT OF SEC PROTEIN SECRETION SYSTEM"/>
    <property type="match status" value="1"/>
</dbReference>
<dbReference type="Pfam" id="PF07516">
    <property type="entry name" value="SecA_SW"/>
    <property type="match status" value="1"/>
</dbReference>
<dbReference type="Gene3D" id="3.90.1440.10">
    <property type="entry name" value="SecA, preprotein cross-linking domain"/>
    <property type="match status" value="1"/>
</dbReference>
<evidence type="ECO:0000256" key="6">
    <source>
        <dbReference type="ARBA" id="ARBA00022490"/>
    </source>
</evidence>
<dbReference type="InterPro" id="IPR011130">
    <property type="entry name" value="SecA_preprotein_X-link_dom"/>
</dbReference>
<dbReference type="InterPro" id="IPR000185">
    <property type="entry name" value="SecA"/>
</dbReference>
<comment type="function">
    <text evidence="16">Part of the Sec protein translocase complex. Interacts with the SecYEG preprotein conducting channel. Has a central role in coupling the hydrolysis of ATP to the transfer of proteins into and across the cell membrane, serving both as a receptor for the preprotein-SecB complex and as an ATP-driven molecular motor driving the stepwise translocation of polypeptide chains across the membrane.</text>
</comment>